<gene>
    <name evidence="1" type="ORF">GCM10010468_28510</name>
</gene>
<dbReference type="PIRSF" id="PIRSF017393">
    <property type="entry name" value="MTase_SAV2177"/>
    <property type="match status" value="1"/>
</dbReference>
<organism evidence="1 2">
    <name type="scientific">Actinocorallia longicatena</name>
    <dbReference type="NCBI Taxonomy" id="111803"/>
    <lineage>
        <taxon>Bacteria</taxon>
        <taxon>Bacillati</taxon>
        <taxon>Actinomycetota</taxon>
        <taxon>Actinomycetes</taxon>
        <taxon>Streptosporangiales</taxon>
        <taxon>Thermomonosporaceae</taxon>
        <taxon>Actinocorallia</taxon>
    </lineage>
</organism>
<accession>A0ABP6Q802</accession>
<keyword evidence="1" id="KW-0489">Methyltransferase</keyword>
<dbReference type="GO" id="GO:0008168">
    <property type="term" value="F:methyltransferase activity"/>
    <property type="evidence" value="ECO:0007669"/>
    <property type="project" value="UniProtKB-KW"/>
</dbReference>
<evidence type="ECO:0000313" key="2">
    <source>
        <dbReference type="Proteomes" id="UP001501237"/>
    </source>
</evidence>
<name>A0ABP6Q802_9ACTN</name>
<dbReference type="Proteomes" id="UP001501237">
    <property type="component" value="Unassembled WGS sequence"/>
</dbReference>
<evidence type="ECO:0000313" key="1">
    <source>
        <dbReference type="EMBL" id="GAA3210509.1"/>
    </source>
</evidence>
<keyword evidence="1" id="KW-0808">Transferase</keyword>
<reference evidence="2" key="1">
    <citation type="journal article" date="2019" name="Int. J. Syst. Evol. Microbiol.">
        <title>The Global Catalogue of Microorganisms (GCM) 10K type strain sequencing project: providing services to taxonomists for standard genome sequencing and annotation.</title>
        <authorList>
            <consortium name="The Broad Institute Genomics Platform"/>
            <consortium name="The Broad Institute Genome Sequencing Center for Infectious Disease"/>
            <person name="Wu L."/>
            <person name="Ma J."/>
        </authorList>
    </citation>
    <scope>NUCLEOTIDE SEQUENCE [LARGE SCALE GENOMIC DNA]</scope>
    <source>
        <strain evidence="2">JCM 9377</strain>
    </source>
</reference>
<dbReference type="EMBL" id="BAAAUV010000006">
    <property type="protein sequence ID" value="GAA3210509.1"/>
    <property type="molecule type" value="Genomic_DNA"/>
</dbReference>
<sequence length="279" mass="29893">MTLSLMSDLGVPDNDITGIPDRLQAHLPHSARTWNYLLGGKDHYPPDRQVGDMILQMAPDIALLARLQRRFLSRAVGHLAGECGIRQYLDIGTGLPSADNTHEVAQRLAPDSRIVYVDNDPLVLVHAEALLASTPEGACAYLDADVRDPDRILALAAETLDFSRPVALTLLGILGQIPDSDDPEGIVKRLLEALPPGSYLALSDGTDTNADLNQAIAAYNANSASSYHLRSPEHIASFFTGLELIEPGVVPTSLWRPDDPEVGTALGAVDAICGLGRKP</sequence>
<dbReference type="GO" id="GO:0032259">
    <property type="term" value="P:methylation"/>
    <property type="evidence" value="ECO:0007669"/>
    <property type="project" value="UniProtKB-KW"/>
</dbReference>
<keyword evidence="2" id="KW-1185">Reference proteome</keyword>
<dbReference type="SUPFAM" id="SSF53335">
    <property type="entry name" value="S-adenosyl-L-methionine-dependent methyltransferases"/>
    <property type="match status" value="1"/>
</dbReference>
<dbReference type="InterPro" id="IPR029063">
    <property type="entry name" value="SAM-dependent_MTases_sf"/>
</dbReference>
<protein>
    <submittedName>
        <fullName evidence="1">SAM-dependent methyltransferase</fullName>
    </submittedName>
</protein>
<dbReference type="InterPro" id="IPR006764">
    <property type="entry name" value="SAM_dep_MeTrfase_SAV2177_type"/>
</dbReference>
<proteinExistence type="predicted"/>
<dbReference type="Pfam" id="PF04672">
    <property type="entry name" value="Methyltransf_19"/>
    <property type="match status" value="1"/>
</dbReference>
<dbReference type="Gene3D" id="3.40.50.150">
    <property type="entry name" value="Vaccinia Virus protein VP39"/>
    <property type="match status" value="1"/>
</dbReference>
<comment type="caution">
    <text evidence="1">The sequence shown here is derived from an EMBL/GenBank/DDBJ whole genome shotgun (WGS) entry which is preliminary data.</text>
</comment>